<evidence type="ECO:0000313" key="1">
    <source>
        <dbReference type="EMBL" id="KAA8648911.1"/>
    </source>
</evidence>
<name>A0A4S3JFU0_9EURO</name>
<dbReference type="VEuPathDB" id="FungiDB:EYZ11_006312"/>
<dbReference type="STRING" id="1220188.A0A4S3JFU0"/>
<comment type="caution">
    <text evidence="2">The sequence shown here is derived from an EMBL/GenBank/DDBJ whole genome shotgun (WGS) entry which is preliminary data.</text>
</comment>
<gene>
    <name evidence="1" type="ORF">ATNIH1004_004798</name>
    <name evidence="2" type="ORF">EYZ11_006312</name>
</gene>
<dbReference type="Proteomes" id="UP000324241">
    <property type="component" value="Unassembled WGS sequence"/>
</dbReference>
<dbReference type="Gene3D" id="3.40.50.620">
    <property type="entry name" value="HUPs"/>
    <property type="match status" value="1"/>
</dbReference>
<evidence type="ECO:0000313" key="3">
    <source>
        <dbReference type="Proteomes" id="UP000308092"/>
    </source>
</evidence>
<dbReference type="GeneID" id="54327500"/>
<sequence length="125" mass="13919">MLVNTVIGSPEITTKATKFAKKFSEHTDEEEGISNESFYTATQAIIHFYLDQGLGPTTPGTTHEIFVQLSRKDEGHFMRDLNASDPDEIIPVTEYRREIADFISTIVENGFGYVRARSDGVLMGG</sequence>
<dbReference type="InterPro" id="IPR014729">
    <property type="entry name" value="Rossmann-like_a/b/a_fold"/>
</dbReference>
<accession>A0A4S3JFU0</accession>
<keyword evidence="3" id="KW-1185">Reference proteome</keyword>
<reference evidence="1 4" key="2">
    <citation type="submission" date="2019-08" db="EMBL/GenBank/DDBJ databases">
        <title>The genome sequence of a newly discovered highly antifungal drug resistant Aspergillus species, Aspergillus tanneri NIH 1004.</title>
        <authorList>
            <person name="Mounaud S."/>
            <person name="Singh I."/>
            <person name="Joardar V."/>
            <person name="Pakala S."/>
            <person name="Pakala S."/>
            <person name="Venepally P."/>
            <person name="Chung J.K."/>
            <person name="Losada L."/>
            <person name="Nierman W.C."/>
        </authorList>
    </citation>
    <scope>NUCLEOTIDE SEQUENCE [LARGE SCALE GENOMIC DNA]</scope>
    <source>
        <strain evidence="1 4">NIH1004</strain>
    </source>
</reference>
<dbReference type="RefSeq" id="XP_033428272.1">
    <property type="nucleotide sequence ID" value="XM_033569466.1"/>
</dbReference>
<evidence type="ECO:0000313" key="2">
    <source>
        <dbReference type="EMBL" id="THC94213.1"/>
    </source>
</evidence>
<evidence type="ECO:0000313" key="4">
    <source>
        <dbReference type="Proteomes" id="UP000324241"/>
    </source>
</evidence>
<dbReference type="Proteomes" id="UP000308092">
    <property type="component" value="Unassembled WGS sequence"/>
</dbReference>
<proteinExistence type="predicted"/>
<dbReference type="EMBL" id="QUQM01000003">
    <property type="protein sequence ID" value="KAA8648911.1"/>
    <property type="molecule type" value="Genomic_DNA"/>
</dbReference>
<reference evidence="2 3" key="1">
    <citation type="submission" date="2019-03" db="EMBL/GenBank/DDBJ databases">
        <title>The genome sequence of a newly discovered highly antifungal drug resistant Aspergillus species, Aspergillus tanneri NIH 1004.</title>
        <authorList>
            <person name="Mounaud S."/>
            <person name="Singh I."/>
            <person name="Joardar V."/>
            <person name="Pakala S."/>
            <person name="Pakala S."/>
            <person name="Venepally P."/>
            <person name="Hoover J."/>
            <person name="Nierman W."/>
            <person name="Chung J."/>
            <person name="Losada L."/>
        </authorList>
    </citation>
    <scope>NUCLEOTIDE SEQUENCE [LARGE SCALE GENOMIC DNA]</scope>
    <source>
        <strain evidence="2 3">NIH1004</strain>
    </source>
</reference>
<organism evidence="2 3">
    <name type="scientific">Aspergillus tanneri</name>
    <dbReference type="NCBI Taxonomy" id="1220188"/>
    <lineage>
        <taxon>Eukaryota</taxon>
        <taxon>Fungi</taxon>
        <taxon>Dikarya</taxon>
        <taxon>Ascomycota</taxon>
        <taxon>Pezizomycotina</taxon>
        <taxon>Eurotiomycetes</taxon>
        <taxon>Eurotiomycetidae</taxon>
        <taxon>Eurotiales</taxon>
        <taxon>Aspergillaceae</taxon>
        <taxon>Aspergillus</taxon>
        <taxon>Aspergillus subgen. Circumdati</taxon>
    </lineage>
</organism>
<dbReference type="EMBL" id="SOSA01000220">
    <property type="protein sequence ID" value="THC94213.1"/>
    <property type="molecule type" value="Genomic_DNA"/>
</dbReference>
<dbReference type="AlphaFoldDB" id="A0A4S3JFU0"/>
<dbReference type="OrthoDB" id="10492930at2759"/>
<protein>
    <submittedName>
        <fullName evidence="2">Uncharacterized protein</fullName>
    </submittedName>
</protein>